<evidence type="ECO:0000259" key="6">
    <source>
        <dbReference type="PROSITE" id="PS51721"/>
    </source>
</evidence>
<dbReference type="HAMAP" id="MF_01820">
    <property type="entry name" value="GTPase_RsgA"/>
    <property type="match status" value="1"/>
</dbReference>
<dbReference type="PANTHER" id="PTHR32120:SF11">
    <property type="entry name" value="SMALL RIBOSOMAL SUBUNIT BIOGENESIS GTPASE RSGA 1, MITOCHONDRIAL-RELATED"/>
    <property type="match status" value="1"/>
</dbReference>
<feature type="binding site" evidence="3">
    <location>
        <position position="277"/>
    </location>
    <ligand>
        <name>Zn(2+)</name>
        <dbReference type="ChEBI" id="CHEBI:29105"/>
    </ligand>
</feature>
<keyword evidence="2 3" id="KW-0342">GTP-binding</keyword>
<keyword evidence="3 7" id="KW-0378">Hydrolase</keyword>
<feature type="domain" description="CP-type G" evidence="6">
    <location>
        <begin position="81"/>
        <end position="239"/>
    </location>
</feature>
<dbReference type="InterPro" id="IPR027417">
    <property type="entry name" value="P-loop_NTPase"/>
</dbReference>
<keyword evidence="3" id="KW-0699">rRNA-binding</keyword>
<name>A0ABT6F104_9SYNE</name>
<evidence type="ECO:0000256" key="3">
    <source>
        <dbReference type="HAMAP-Rule" id="MF_01820"/>
    </source>
</evidence>
<feature type="binding site" evidence="3">
    <location>
        <position position="264"/>
    </location>
    <ligand>
        <name>Zn(2+)</name>
        <dbReference type="ChEBI" id="CHEBI:29105"/>
    </ligand>
</feature>
<keyword evidence="1 3" id="KW-0547">Nucleotide-binding</keyword>
<feature type="binding site" evidence="3">
    <location>
        <begin position="130"/>
        <end position="133"/>
    </location>
    <ligand>
        <name>GTP</name>
        <dbReference type="ChEBI" id="CHEBI:37565"/>
    </ligand>
</feature>
<feature type="region of interest" description="Disordered" evidence="4">
    <location>
        <begin position="302"/>
        <end position="359"/>
    </location>
</feature>
<dbReference type="PROSITE" id="PS51721">
    <property type="entry name" value="G_CP"/>
    <property type="match status" value="1"/>
</dbReference>
<keyword evidence="3" id="KW-0963">Cytoplasm</keyword>
<gene>
    <name evidence="3 7" type="primary">rsgA</name>
    <name evidence="7" type="ORF">L3556_11450</name>
</gene>
<dbReference type="Gene3D" id="2.40.50.140">
    <property type="entry name" value="Nucleic acid-binding proteins"/>
    <property type="match status" value="1"/>
</dbReference>
<feature type="binding site" evidence="3">
    <location>
        <position position="269"/>
    </location>
    <ligand>
        <name>Zn(2+)</name>
        <dbReference type="ChEBI" id="CHEBI:29105"/>
    </ligand>
</feature>
<dbReference type="Gene3D" id="3.40.50.300">
    <property type="entry name" value="P-loop containing nucleotide triphosphate hydrolases"/>
    <property type="match status" value="1"/>
</dbReference>
<dbReference type="PROSITE" id="PS50936">
    <property type="entry name" value="ENGC_GTPASE"/>
    <property type="match status" value="1"/>
</dbReference>
<dbReference type="NCBIfam" id="TIGR00157">
    <property type="entry name" value="ribosome small subunit-dependent GTPase A"/>
    <property type="match status" value="1"/>
</dbReference>
<dbReference type="InterPro" id="IPR010914">
    <property type="entry name" value="RsgA_GTPase_dom"/>
</dbReference>
<keyword evidence="8" id="KW-1185">Reference proteome</keyword>
<dbReference type="GO" id="GO:0016787">
    <property type="term" value="F:hydrolase activity"/>
    <property type="evidence" value="ECO:0007669"/>
    <property type="project" value="UniProtKB-KW"/>
</dbReference>
<evidence type="ECO:0000256" key="2">
    <source>
        <dbReference type="ARBA" id="ARBA00023134"/>
    </source>
</evidence>
<dbReference type="SUPFAM" id="SSF52540">
    <property type="entry name" value="P-loop containing nucleoside triphosphate hydrolases"/>
    <property type="match status" value="1"/>
</dbReference>
<evidence type="ECO:0000313" key="7">
    <source>
        <dbReference type="EMBL" id="MDG2991539.1"/>
    </source>
</evidence>
<evidence type="ECO:0000256" key="1">
    <source>
        <dbReference type="ARBA" id="ARBA00022741"/>
    </source>
</evidence>
<keyword evidence="3" id="KW-0694">RNA-binding</keyword>
<protein>
    <recommendedName>
        <fullName evidence="3">Small ribosomal subunit biogenesis GTPase RsgA</fullName>
        <ecNumber evidence="3">3.6.1.-</ecNumber>
    </recommendedName>
</protein>
<keyword evidence="3" id="KW-0690">Ribosome biogenesis</keyword>
<keyword evidence="3" id="KW-0479">Metal-binding</keyword>
<comment type="cofactor">
    <cofactor evidence="3">
        <name>Zn(2+)</name>
        <dbReference type="ChEBI" id="CHEBI:29105"/>
    </cofactor>
    <text evidence="3">Binds 1 zinc ion per subunit.</text>
</comment>
<dbReference type="CDD" id="cd01854">
    <property type="entry name" value="YjeQ_EngC"/>
    <property type="match status" value="1"/>
</dbReference>
<feature type="compositionally biased region" description="Basic and acidic residues" evidence="4">
    <location>
        <begin position="342"/>
        <end position="351"/>
    </location>
</feature>
<dbReference type="Gene3D" id="1.10.40.50">
    <property type="entry name" value="Probable gtpase engc, domain 3"/>
    <property type="match status" value="1"/>
</dbReference>
<evidence type="ECO:0000313" key="8">
    <source>
        <dbReference type="Proteomes" id="UP001154265"/>
    </source>
</evidence>
<feature type="compositionally biased region" description="Polar residues" evidence="4">
    <location>
        <begin position="302"/>
        <end position="311"/>
    </location>
</feature>
<comment type="subcellular location">
    <subcellularLocation>
        <location evidence="3">Cytoplasm</location>
    </subcellularLocation>
</comment>
<dbReference type="Pfam" id="PF03193">
    <property type="entry name" value="RsgA_GTPase"/>
    <property type="match status" value="1"/>
</dbReference>
<dbReference type="EMBL" id="JAKKUT010000002">
    <property type="protein sequence ID" value="MDG2991539.1"/>
    <property type="molecule type" value="Genomic_DNA"/>
</dbReference>
<comment type="function">
    <text evidence="3">One of several proteins that assist in the late maturation steps of the functional core of the 30S ribosomal subunit. Helps release RbfA from mature subunits. May play a role in the assembly of ribosomal proteins into the subunit. Circularly permuted GTPase that catalyzes slow GTP hydrolysis, GTPase activity is stimulated by the 30S ribosomal subunit.</text>
</comment>
<dbReference type="Proteomes" id="UP001154265">
    <property type="component" value="Unassembled WGS sequence"/>
</dbReference>
<accession>A0ABT6F104</accession>
<evidence type="ECO:0000256" key="4">
    <source>
        <dbReference type="SAM" id="MobiDB-lite"/>
    </source>
</evidence>
<feature type="binding site" evidence="3">
    <location>
        <position position="271"/>
    </location>
    <ligand>
        <name>Zn(2+)</name>
        <dbReference type="ChEBI" id="CHEBI:29105"/>
    </ligand>
</feature>
<reference evidence="7" key="2">
    <citation type="submission" date="2022-01" db="EMBL/GenBank/DDBJ databases">
        <authorList>
            <person name="Zivanovic Y."/>
            <person name="Moreira D."/>
            <person name="Lopez-Garcia P."/>
        </authorList>
    </citation>
    <scope>NUCLEOTIDE SEQUENCE</scope>
    <source>
        <strain evidence="7">G9</strain>
    </source>
</reference>
<keyword evidence="3" id="KW-0862">Zinc</keyword>
<dbReference type="PANTHER" id="PTHR32120">
    <property type="entry name" value="SMALL RIBOSOMAL SUBUNIT BIOGENESIS GTPASE RSGA"/>
    <property type="match status" value="1"/>
</dbReference>
<comment type="subunit">
    <text evidence="3">Monomer. Associates with 30S ribosomal subunit, binds 16S rRNA.</text>
</comment>
<dbReference type="SUPFAM" id="SSF50249">
    <property type="entry name" value="Nucleic acid-binding proteins"/>
    <property type="match status" value="1"/>
</dbReference>
<reference evidence="7" key="1">
    <citation type="journal article" date="2022" name="Genome Biol. Evol.">
        <title>A New Gene Family Diagnostic for Intracellular Biomineralization of Amorphous Ca Carbonates by Cyanobacteria.</title>
        <authorList>
            <person name="Benzerara K."/>
            <person name="Duprat E."/>
            <person name="Bitard-Feildel T."/>
            <person name="Caumes G."/>
            <person name="Cassier-Chauvat C."/>
            <person name="Chauvat F."/>
            <person name="Dezi M."/>
            <person name="Diop S.I."/>
            <person name="Gaschignard G."/>
            <person name="Gorgen S."/>
            <person name="Gugger M."/>
            <person name="Lopez-Garcia P."/>
            <person name="Millet M."/>
            <person name="Skouri-Panet F."/>
            <person name="Moreira D."/>
            <person name="Callebaut I."/>
        </authorList>
    </citation>
    <scope>NUCLEOTIDE SEQUENCE</scope>
    <source>
        <strain evidence="7">G9</strain>
    </source>
</reference>
<proteinExistence type="inferred from homology"/>
<dbReference type="NCBIfam" id="NF008932">
    <property type="entry name" value="PRK12289.1"/>
    <property type="match status" value="1"/>
</dbReference>
<dbReference type="EC" id="3.6.1.-" evidence="3"/>
<feature type="binding site" evidence="3">
    <location>
        <begin position="181"/>
        <end position="189"/>
    </location>
    <ligand>
        <name>GTP</name>
        <dbReference type="ChEBI" id="CHEBI:37565"/>
    </ligand>
</feature>
<comment type="similarity">
    <text evidence="3">Belongs to the TRAFAC class YlqF/YawG GTPase family. RsgA subfamily.</text>
</comment>
<comment type="caution">
    <text evidence="7">The sequence shown here is derived from an EMBL/GenBank/DDBJ whole genome shotgun (WGS) entry which is preliminary data.</text>
</comment>
<dbReference type="InterPro" id="IPR004881">
    <property type="entry name" value="Ribosome_biogen_GTPase_RsgA"/>
</dbReference>
<evidence type="ECO:0000259" key="5">
    <source>
        <dbReference type="PROSITE" id="PS50936"/>
    </source>
</evidence>
<dbReference type="InterPro" id="IPR030378">
    <property type="entry name" value="G_CP_dom"/>
</dbReference>
<organism evidence="7 8">
    <name type="scientific">Candidatus Synechococcus calcipolaris G9</name>
    <dbReference type="NCBI Taxonomy" id="1497997"/>
    <lineage>
        <taxon>Bacteria</taxon>
        <taxon>Bacillati</taxon>
        <taxon>Cyanobacteriota</taxon>
        <taxon>Cyanophyceae</taxon>
        <taxon>Synechococcales</taxon>
        <taxon>Synechococcaceae</taxon>
        <taxon>Synechococcus</taxon>
    </lineage>
</organism>
<sequence>MAATESGLACPTWLGTVLAVQANFYRVRLASAMAPRPELLCVRRSRLKKMGQQVMVGDQVQVDGPDWQGGRGAIAQVLPRQSELLRPAVANADQILLVFALADPEPDTHQINRFLITAEETGFRLIIALSKADLVTPEQRNRWQSRLEDWGYRALILSVPQSLGWQDLRTLLADHLTVICGPSGVGKSSLIQYLMPDESLRIGTVSERWGRGKHTTRHVELFALTEGGLLADTPGFNQPNLPKSPQTLATCFPEIRQRLTLGTCHFQDCYHHHEPGCIVRGDWPRYPFYLDCLETIQGQPLASDPSLQSAEPNVKLKSGSGGKLTSEPLLDTKKYRRRSRREQHQRLMDWQEREEEIYD</sequence>
<feature type="domain" description="EngC GTPase" evidence="5">
    <location>
        <begin position="90"/>
        <end position="237"/>
    </location>
</feature>
<dbReference type="InterPro" id="IPR012340">
    <property type="entry name" value="NA-bd_OB-fold"/>
</dbReference>